<dbReference type="Proteomes" id="UP000729402">
    <property type="component" value="Unassembled WGS sequence"/>
</dbReference>
<protein>
    <submittedName>
        <fullName evidence="1">Uncharacterized protein</fullName>
    </submittedName>
</protein>
<organism evidence="1 3">
    <name type="scientific">Zizania palustris</name>
    <name type="common">Northern wild rice</name>
    <dbReference type="NCBI Taxonomy" id="103762"/>
    <lineage>
        <taxon>Eukaryota</taxon>
        <taxon>Viridiplantae</taxon>
        <taxon>Streptophyta</taxon>
        <taxon>Embryophyta</taxon>
        <taxon>Tracheophyta</taxon>
        <taxon>Spermatophyta</taxon>
        <taxon>Magnoliopsida</taxon>
        <taxon>Liliopsida</taxon>
        <taxon>Poales</taxon>
        <taxon>Poaceae</taxon>
        <taxon>BOP clade</taxon>
        <taxon>Oryzoideae</taxon>
        <taxon>Oryzeae</taxon>
        <taxon>Zizaniinae</taxon>
        <taxon>Zizania</taxon>
    </lineage>
</organism>
<evidence type="ECO:0000313" key="1">
    <source>
        <dbReference type="EMBL" id="KAG8044739.1"/>
    </source>
</evidence>
<reference evidence="1" key="2">
    <citation type="submission" date="2021-02" db="EMBL/GenBank/DDBJ databases">
        <authorList>
            <person name="Kimball J.A."/>
            <person name="Haas M.W."/>
            <person name="Macchietto M."/>
            <person name="Kono T."/>
            <person name="Duquette J."/>
            <person name="Shao M."/>
        </authorList>
    </citation>
    <scope>NUCLEOTIDE SEQUENCE</scope>
    <source>
        <tissue evidence="1">Fresh leaf tissue</tissue>
    </source>
</reference>
<gene>
    <name evidence="2" type="ORF">GUJ93_ZPchr0010g9641</name>
    <name evidence="1" type="ORF">GUJ93_ZPchr0070g33438</name>
</gene>
<comment type="caution">
    <text evidence="1">The sequence shown here is derived from an EMBL/GenBank/DDBJ whole genome shotgun (WGS) entry which is preliminary data.</text>
</comment>
<reference evidence="1" key="1">
    <citation type="journal article" date="2021" name="bioRxiv">
        <title>Whole Genome Assembly and Annotation of Northern Wild Rice, Zizania palustris L., Supports a Whole Genome Duplication in the Zizania Genus.</title>
        <authorList>
            <person name="Haas M."/>
            <person name="Kono T."/>
            <person name="Macchietto M."/>
            <person name="Millas R."/>
            <person name="McGilp L."/>
            <person name="Shao M."/>
            <person name="Duquette J."/>
            <person name="Hirsch C.N."/>
            <person name="Kimball J."/>
        </authorList>
    </citation>
    <scope>NUCLEOTIDE SEQUENCE</scope>
    <source>
        <tissue evidence="1">Fresh leaf tissue</tissue>
    </source>
</reference>
<evidence type="ECO:0000313" key="3">
    <source>
        <dbReference type="Proteomes" id="UP000729402"/>
    </source>
</evidence>
<evidence type="ECO:0000313" key="2">
    <source>
        <dbReference type="EMBL" id="KAG8086501.1"/>
    </source>
</evidence>
<name>A0A8J5RTL1_ZIZPA</name>
<sequence>MGHDLMAQVAGCLKIEMTNSASFPFSFHASSANSIRWMGRARAISESLAAGSFSSVAVRPAMRLPVTPGASPSAAAT</sequence>
<dbReference type="AlphaFoldDB" id="A0A8J5RTL1"/>
<keyword evidence="3" id="KW-1185">Reference proteome</keyword>
<dbReference type="EMBL" id="JAAALK010000082">
    <property type="protein sequence ID" value="KAG8086501.1"/>
    <property type="molecule type" value="Genomic_DNA"/>
</dbReference>
<dbReference type="EMBL" id="JAAALK010000390">
    <property type="protein sequence ID" value="KAG8044739.1"/>
    <property type="molecule type" value="Genomic_DNA"/>
</dbReference>
<proteinExistence type="predicted"/>
<accession>A0A8J5RTL1</accession>